<feature type="compositionally biased region" description="Basic and acidic residues" evidence="1">
    <location>
        <begin position="91"/>
        <end position="102"/>
    </location>
</feature>
<evidence type="ECO:0000313" key="3">
    <source>
        <dbReference type="EMBL" id="MDP9841959.1"/>
    </source>
</evidence>
<evidence type="ECO:0000256" key="1">
    <source>
        <dbReference type="SAM" id="MobiDB-lite"/>
    </source>
</evidence>
<comment type="caution">
    <text evidence="3">The sequence shown here is derived from an EMBL/GenBank/DDBJ whole genome shotgun (WGS) entry which is preliminary data.</text>
</comment>
<evidence type="ECO:0000313" key="4">
    <source>
        <dbReference type="Proteomes" id="UP001225356"/>
    </source>
</evidence>
<feature type="chain" id="PRO_5046280612" evidence="2">
    <location>
        <begin position="29"/>
        <end position="102"/>
    </location>
</feature>
<organism evidence="3 4">
    <name type="scientific">Streptosporangium lutulentum</name>
    <dbReference type="NCBI Taxonomy" id="1461250"/>
    <lineage>
        <taxon>Bacteria</taxon>
        <taxon>Bacillati</taxon>
        <taxon>Actinomycetota</taxon>
        <taxon>Actinomycetes</taxon>
        <taxon>Streptosporangiales</taxon>
        <taxon>Streptosporangiaceae</taxon>
        <taxon>Streptosporangium</taxon>
    </lineage>
</organism>
<gene>
    <name evidence="3" type="ORF">J2853_001170</name>
</gene>
<name>A0ABT9Q7P3_9ACTN</name>
<evidence type="ECO:0000256" key="2">
    <source>
        <dbReference type="SAM" id="SignalP"/>
    </source>
</evidence>
<dbReference type="RefSeq" id="WP_307555710.1">
    <property type="nucleotide sequence ID" value="NZ_JAUSQU010000001.1"/>
</dbReference>
<keyword evidence="4" id="KW-1185">Reference proteome</keyword>
<protein>
    <submittedName>
        <fullName evidence="3">Uncharacterized protein</fullName>
    </submittedName>
</protein>
<dbReference type="EMBL" id="JAUSQU010000001">
    <property type="protein sequence ID" value="MDP9841959.1"/>
    <property type="molecule type" value="Genomic_DNA"/>
</dbReference>
<dbReference type="Proteomes" id="UP001225356">
    <property type="component" value="Unassembled WGS sequence"/>
</dbReference>
<sequence>MINVRNALGTGMILASVLIAPVTTPAQAAATAETVSATSTLTSVQKPCRKHRNPARCRARLGGLGGHSPQSGIRGIGGGIGGDGSIGVDDGIGHRDHGRSRD</sequence>
<accession>A0ABT9Q7P3</accession>
<feature type="signal peptide" evidence="2">
    <location>
        <begin position="1"/>
        <end position="28"/>
    </location>
</feature>
<keyword evidence="2" id="KW-0732">Signal</keyword>
<reference evidence="3 4" key="1">
    <citation type="submission" date="2023-07" db="EMBL/GenBank/DDBJ databases">
        <title>Sequencing the genomes of 1000 actinobacteria strains.</title>
        <authorList>
            <person name="Klenk H.-P."/>
        </authorList>
    </citation>
    <scope>NUCLEOTIDE SEQUENCE [LARGE SCALE GENOMIC DNA]</scope>
    <source>
        <strain evidence="3 4">DSM 46740</strain>
    </source>
</reference>
<feature type="region of interest" description="Disordered" evidence="1">
    <location>
        <begin position="59"/>
        <end position="102"/>
    </location>
</feature>
<proteinExistence type="predicted"/>
<feature type="compositionally biased region" description="Gly residues" evidence="1">
    <location>
        <begin position="74"/>
        <end position="85"/>
    </location>
</feature>